<name>A0A0C2EXD9_9PSED</name>
<evidence type="ECO:0000313" key="1">
    <source>
        <dbReference type="EMBL" id="KIH83473.1"/>
    </source>
</evidence>
<organism evidence="1 2">
    <name type="scientific">Pseudomonas batumici</name>
    <dbReference type="NCBI Taxonomy" id="226910"/>
    <lineage>
        <taxon>Bacteria</taxon>
        <taxon>Pseudomonadati</taxon>
        <taxon>Pseudomonadota</taxon>
        <taxon>Gammaproteobacteria</taxon>
        <taxon>Pseudomonadales</taxon>
        <taxon>Pseudomonadaceae</taxon>
        <taxon>Pseudomonas</taxon>
    </lineage>
</organism>
<accession>A0A0C2EXD9</accession>
<dbReference type="AlphaFoldDB" id="A0A0C2EXD9"/>
<dbReference type="Proteomes" id="UP000031535">
    <property type="component" value="Unassembled WGS sequence"/>
</dbReference>
<dbReference type="STRING" id="226910.UCMB321_2767"/>
<reference evidence="1 2" key="1">
    <citation type="submission" date="2015-01" db="EMBL/GenBank/DDBJ databases">
        <title>Complete genome of Pseudomonas batumici UCM B-321 producer of the batumin antibiotic with strong antistaphilococcal and potential anticancer activity.</title>
        <authorList>
            <person name="Klochko V.V."/>
            <person name="Zelena L.B."/>
            <person name="Elena K.A."/>
            <person name="Reva O.N."/>
        </authorList>
    </citation>
    <scope>NUCLEOTIDE SEQUENCE [LARGE SCALE GENOMIC DNA]</scope>
    <source>
        <strain evidence="1 2">UCM B-321</strain>
    </source>
</reference>
<sequence length="98" mass="9569">MVPDPTPLTVNANPSRQVISATNELSDSDISGISSGASIASTITHATGTLSGNINGQTQLPGLSAGHSAGSGNGIANRIDGTIQQGLGSLNVIGGAMK</sequence>
<proteinExistence type="predicted"/>
<dbReference type="PATRIC" id="fig|226910.6.peg.2757"/>
<dbReference type="EMBL" id="JXDG01000036">
    <property type="protein sequence ID" value="KIH83473.1"/>
    <property type="molecule type" value="Genomic_DNA"/>
</dbReference>
<gene>
    <name evidence="1" type="ORF">UCMB321_2767</name>
</gene>
<comment type="caution">
    <text evidence="1">The sequence shown here is derived from an EMBL/GenBank/DDBJ whole genome shotgun (WGS) entry which is preliminary data.</text>
</comment>
<keyword evidence="2" id="KW-1185">Reference proteome</keyword>
<protein>
    <submittedName>
        <fullName evidence="1">Uncharacterized protein</fullName>
    </submittedName>
</protein>
<evidence type="ECO:0000313" key="2">
    <source>
        <dbReference type="Proteomes" id="UP000031535"/>
    </source>
</evidence>